<evidence type="ECO:0000313" key="3">
    <source>
        <dbReference type="Proteomes" id="UP001430584"/>
    </source>
</evidence>
<evidence type="ECO:0000259" key="1">
    <source>
        <dbReference type="Pfam" id="PF09458"/>
    </source>
</evidence>
<feature type="domain" description="H-type lectin" evidence="1">
    <location>
        <begin position="438"/>
        <end position="483"/>
    </location>
</feature>
<dbReference type="Pfam" id="PF09458">
    <property type="entry name" value="H_lectin"/>
    <property type="match status" value="1"/>
</dbReference>
<evidence type="ECO:0000313" key="2">
    <source>
        <dbReference type="EMBL" id="KAL0263756.1"/>
    </source>
</evidence>
<keyword evidence="3" id="KW-1185">Reference proteome</keyword>
<organism evidence="2 3">
    <name type="scientific">Diplodia seriata</name>
    <dbReference type="NCBI Taxonomy" id="420778"/>
    <lineage>
        <taxon>Eukaryota</taxon>
        <taxon>Fungi</taxon>
        <taxon>Dikarya</taxon>
        <taxon>Ascomycota</taxon>
        <taxon>Pezizomycotina</taxon>
        <taxon>Dothideomycetes</taxon>
        <taxon>Dothideomycetes incertae sedis</taxon>
        <taxon>Botryosphaeriales</taxon>
        <taxon>Botryosphaeriaceae</taxon>
        <taxon>Diplodia</taxon>
    </lineage>
</organism>
<proteinExistence type="predicted"/>
<protein>
    <recommendedName>
        <fullName evidence="1">H-type lectin domain-containing protein</fullName>
    </recommendedName>
</protein>
<dbReference type="EMBL" id="JAJVCZ030000002">
    <property type="protein sequence ID" value="KAL0263756.1"/>
    <property type="molecule type" value="Genomic_DNA"/>
</dbReference>
<gene>
    <name evidence="2" type="ORF">SLS55_002738</name>
</gene>
<dbReference type="Gene3D" id="2.60.40.2080">
    <property type="match status" value="1"/>
</dbReference>
<dbReference type="InterPro" id="IPR019019">
    <property type="entry name" value="H-type_lectin_domain"/>
</dbReference>
<dbReference type="InterPro" id="IPR037221">
    <property type="entry name" value="H-type_lectin_dom_sf"/>
</dbReference>
<dbReference type="GeneID" id="92006823"/>
<dbReference type="SUPFAM" id="SSF141086">
    <property type="entry name" value="Agglutinin HPA-like"/>
    <property type="match status" value="1"/>
</dbReference>
<comment type="caution">
    <text evidence="2">The sequence shown here is derived from an EMBL/GenBank/DDBJ whole genome shotgun (WGS) entry which is preliminary data.</text>
</comment>
<reference evidence="2 3" key="1">
    <citation type="submission" date="2024-02" db="EMBL/GenBank/DDBJ databases">
        <title>De novo assembly and annotation of 12 fungi associated with fruit tree decline syndrome in Ontario, Canada.</title>
        <authorList>
            <person name="Sulman M."/>
            <person name="Ellouze W."/>
            <person name="Ilyukhin E."/>
        </authorList>
    </citation>
    <scope>NUCLEOTIDE SEQUENCE [LARGE SCALE GENOMIC DNA]</scope>
    <source>
        <strain evidence="2 3">FDS-637</strain>
    </source>
</reference>
<dbReference type="Proteomes" id="UP001430584">
    <property type="component" value="Unassembled WGS sequence"/>
</dbReference>
<name>A0ABR3CT11_9PEZI</name>
<dbReference type="RefSeq" id="XP_066636785.1">
    <property type="nucleotide sequence ID" value="XM_066774218.1"/>
</dbReference>
<accession>A0ABR3CT11</accession>
<sequence length="484" mass="53830">MVFSNSLRDVASSFPDLAANDPGTIFAILTKYDSLGHWQALKSVPCFDNTSFYANTLLDAFGEFRSIERRLSTQITQLKSGTVQFHQDESLATEHKRRFDASWRGITRAKRECTGQLLKIVKEVDEIRWNPGVATDDTRDEQFEDPLVFSQYLPRVAPTAEAAAEEDRHATQAQLYHPGDEELYRNERKKVEELSAEHPDFAKQFRLAVLCGTDNSGQTFCSLDYLKPDCVLAEITANVAKSIVTALTLRYVNGLVTVFGTLSRSDKTFNLKLDLGAKERIVGCSIETGRTPSKKARAIITAILLSTNRGSALVAQPADWKEAVEGLSLRSGVAFEDLKMTHYDPLLTSGYIQGFWGRTKLEAPPKRGFCRLAPIWSNAAPDPGLSLVGMGDEVGSEVEFEVPPGGVWDTWTVHDWKSPVPRTSATLSYENTCPDRPPPMILTGFRKMDTWNGGNIRFSATVDFVTDDEFSIGVDQWANSLFYG</sequence>